<dbReference type="Pfam" id="PF00486">
    <property type="entry name" value="Trans_reg_C"/>
    <property type="match status" value="1"/>
</dbReference>
<dbReference type="InterPro" id="IPR039420">
    <property type="entry name" value="WalR-like"/>
</dbReference>
<dbReference type="GO" id="GO:0000156">
    <property type="term" value="F:phosphorelay response regulator activity"/>
    <property type="evidence" value="ECO:0007669"/>
    <property type="project" value="TreeGrafter"/>
</dbReference>
<dbReference type="Gene3D" id="3.40.50.2300">
    <property type="match status" value="1"/>
</dbReference>
<dbReference type="GO" id="GO:0005829">
    <property type="term" value="C:cytosol"/>
    <property type="evidence" value="ECO:0007669"/>
    <property type="project" value="TreeGrafter"/>
</dbReference>
<keyword evidence="5" id="KW-0805">Transcription regulation</keyword>
<dbReference type="InterPro" id="IPR001867">
    <property type="entry name" value="OmpR/PhoB-type_DNA-bd"/>
</dbReference>
<dbReference type="CDD" id="cd00383">
    <property type="entry name" value="trans_reg_C"/>
    <property type="match status" value="1"/>
</dbReference>
<dbReference type="InterPro" id="IPR036388">
    <property type="entry name" value="WH-like_DNA-bd_sf"/>
</dbReference>
<dbReference type="AlphaFoldDB" id="A0A3E0TYD5"/>
<dbReference type="SMART" id="SM00862">
    <property type="entry name" value="Trans_reg_C"/>
    <property type="match status" value="1"/>
</dbReference>
<dbReference type="InterPro" id="IPR016032">
    <property type="entry name" value="Sig_transdc_resp-reg_C-effctor"/>
</dbReference>
<reference evidence="12 13" key="1">
    <citation type="submission" date="2018-08" db="EMBL/GenBank/DDBJ databases">
        <title>Thalassotalea euphylliae genome.</title>
        <authorList>
            <person name="Summers S."/>
            <person name="Rice S.A."/>
            <person name="Freckelton M.L."/>
            <person name="Nedved B.T."/>
            <person name="Hadfield M.G."/>
        </authorList>
    </citation>
    <scope>NUCLEOTIDE SEQUENCE [LARGE SCALE GENOMIC DNA]</scope>
    <source>
        <strain evidence="12 13">H1</strain>
    </source>
</reference>
<evidence type="ECO:0000259" key="11">
    <source>
        <dbReference type="PROSITE" id="PS51755"/>
    </source>
</evidence>
<dbReference type="SUPFAM" id="SSF52172">
    <property type="entry name" value="CheY-like"/>
    <property type="match status" value="1"/>
</dbReference>
<dbReference type="Pfam" id="PF00072">
    <property type="entry name" value="Response_reg"/>
    <property type="match status" value="1"/>
</dbReference>
<dbReference type="SMART" id="SM00448">
    <property type="entry name" value="REC"/>
    <property type="match status" value="1"/>
</dbReference>
<evidence type="ECO:0000256" key="1">
    <source>
        <dbReference type="ARBA" id="ARBA00004496"/>
    </source>
</evidence>
<dbReference type="PANTHER" id="PTHR48111:SF39">
    <property type="entry name" value="TRANSCRIPTIONAL REGULATORY PROTEIN CPXR"/>
    <property type="match status" value="1"/>
</dbReference>
<feature type="domain" description="OmpR/PhoB-type" evidence="11">
    <location>
        <begin position="106"/>
        <end position="217"/>
    </location>
</feature>
<dbReference type="InterPro" id="IPR001789">
    <property type="entry name" value="Sig_transdc_resp-reg_receiver"/>
</dbReference>
<sequence length="219" mass="24752">MPNILVADDDLQLCELLKSVLEEENYTISLAHDGEQALDILGQKSIDLLLLDVMMPKLNGIQTAKQVCKRFATPILMLTAMADESAKIEGFAAGADHYLAKPFSVPELLVRIKAILRRVAMERQRTGTAISDTNLQQAIQALPLTNTEFELIDYLMQHQGRTVSKKDLQIKILRRDYCQFDRNLDMHISNIRRKLTQAGLPKKTIVTVRGKGYAFTQKR</sequence>
<name>A0A3E0TYD5_9GAMM</name>
<keyword evidence="6 9" id="KW-0238">DNA-binding</keyword>
<protein>
    <submittedName>
        <fullName evidence="12">DNA-binding response regulator</fullName>
    </submittedName>
</protein>
<dbReference type="RefSeq" id="WP_116009915.1">
    <property type="nucleotide sequence ID" value="NZ_QUOU01000001.1"/>
</dbReference>
<evidence type="ECO:0000256" key="5">
    <source>
        <dbReference type="ARBA" id="ARBA00023015"/>
    </source>
</evidence>
<keyword evidence="2" id="KW-0963">Cytoplasm</keyword>
<feature type="modified residue" description="4-aspartylphosphate" evidence="8">
    <location>
        <position position="52"/>
    </location>
</feature>
<dbReference type="FunFam" id="3.40.50.2300:FF:000001">
    <property type="entry name" value="DNA-binding response regulator PhoB"/>
    <property type="match status" value="1"/>
</dbReference>
<evidence type="ECO:0000256" key="9">
    <source>
        <dbReference type="PROSITE-ProRule" id="PRU01091"/>
    </source>
</evidence>
<dbReference type="GO" id="GO:0000976">
    <property type="term" value="F:transcription cis-regulatory region binding"/>
    <property type="evidence" value="ECO:0007669"/>
    <property type="project" value="TreeGrafter"/>
</dbReference>
<dbReference type="InterPro" id="IPR011006">
    <property type="entry name" value="CheY-like_superfamily"/>
</dbReference>
<evidence type="ECO:0000256" key="4">
    <source>
        <dbReference type="ARBA" id="ARBA00023012"/>
    </source>
</evidence>
<gene>
    <name evidence="12" type="ORF">DXX93_10250</name>
</gene>
<dbReference type="SUPFAM" id="SSF46894">
    <property type="entry name" value="C-terminal effector domain of the bipartite response regulators"/>
    <property type="match status" value="1"/>
</dbReference>
<comment type="subcellular location">
    <subcellularLocation>
        <location evidence="1">Cytoplasm</location>
    </subcellularLocation>
</comment>
<dbReference type="PROSITE" id="PS51755">
    <property type="entry name" value="OMPR_PHOB"/>
    <property type="match status" value="1"/>
</dbReference>
<organism evidence="12 13">
    <name type="scientific">Thalassotalea euphylliae</name>
    <dbReference type="NCBI Taxonomy" id="1655234"/>
    <lineage>
        <taxon>Bacteria</taxon>
        <taxon>Pseudomonadati</taxon>
        <taxon>Pseudomonadota</taxon>
        <taxon>Gammaproteobacteria</taxon>
        <taxon>Alteromonadales</taxon>
        <taxon>Colwelliaceae</taxon>
        <taxon>Thalassotalea</taxon>
    </lineage>
</organism>
<dbReference type="EMBL" id="QUOU01000001">
    <property type="protein sequence ID" value="REL28892.1"/>
    <property type="molecule type" value="Genomic_DNA"/>
</dbReference>
<dbReference type="Proteomes" id="UP000256478">
    <property type="component" value="Unassembled WGS sequence"/>
</dbReference>
<dbReference type="PANTHER" id="PTHR48111">
    <property type="entry name" value="REGULATOR OF RPOS"/>
    <property type="match status" value="1"/>
</dbReference>
<accession>A0A3E0TYD5</accession>
<evidence type="ECO:0000313" key="12">
    <source>
        <dbReference type="EMBL" id="REL28892.1"/>
    </source>
</evidence>
<comment type="caution">
    <text evidence="12">The sequence shown here is derived from an EMBL/GenBank/DDBJ whole genome shotgun (WGS) entry which is preliminary data.</text>
</comment>
<evidence type="ECO:0000256" key="6">
    <source>
        <dbReference type="ARBA" id="ARBA00023125"/>
    </source>
</evidence>
<feature type="DNA-binding region" description="OmpR/PhoB-type" evidence="9">
    <location>
        <begin position="106"/>
        <end position="217"/>
    </location>
</feature>
<evidence type="ECO:0000256" key="2">
    <source>
        <dbReference type="ARBA" id="ARBA00022490"/>
    </source>
</evidence>
<evidence type="ECO:0000313" key="13">
    <source>
        <dbReference type="Proteomes" id="UP000256478"/>
    </source>
</evidence>
<dbReference type="PROSITE" id="PS50110">
    <property type="entry name" value="RESPONSE_REGULATORY"/>
    <property type="match status" value="1"/>
</dbReference>
<evidence type="ECO:0000256" key="8">
    <source>
        <dbReference type="PROSITE-ProRule" id="PRU00169"/>
    </source>
</evidence>
<proteinExistence type="predicted"/>
<keyword evidence="3 8" id="KW-0597">Phosphoprotein</keyword>
<dbReference type="OrthoDB" id="9802426at2"/>
<evidence type="ECO:0000256" key="3">
    <source>
        <dbReference type="ARBA" id="ARBA00022553"/>
    </source>
</evidence>
<dbReference type="Gene3D" id="6.10.250.690">
    <property type="match status" value="1"/>
</dbReference>
<feature type="domain" description="Response regulatory" evidence="10">
    <location>
        <begin position="3"/>
        <end position="116"/>
    </location>
</feature>
<keyword evidence="7" id="KW-0804">Transcription</keyword>
<keyword evidence="4" id="KW-0902">Two-component regulatory system</keyword>
<evidence type="ECO:0000259" key="10">
    <source>
        <dbReference type="PROSITE" id="PS50110"/>
    </source>
</evidence>
<dbReference type="GO" id="GO:0006355">
    <property type="term" value="P:regulation of DNA-templated transcription"/>
    <property type="evidence" value="ECO:0007669"/>
    <property type="project" value="InterPro"/>
</dbReference>
<evidence type="ECO:0000256" key="7">
    <source>
        <dbReference type="ARBA" id="ARBA00023163"/>
    </source>
</evidence>
<dbReference type="Gene3D" id="1.10.10.10">
    <property type="entry name" value="Winged helix-like DNA-binding domain superfamily/Winged helix DNA-binding domain"/>
    <property type="match status" value="1"/>
</dbReference>
<dbReference type="GO" id="GO:0032993">
    <property type="term" value="C:protein-DNA complex"/>
    <property type="evidence" value="ECO:0007669"/>
    <property type="project" value="TreeGrafter"/>
</dbReference>